<organism evidence="1 2">
    <name type="scientific">Artomyces pyxidatus</name>
    <dbReference type="NCBI Taxonomy" id="48021"/>
    <lineage>
        <taxon>Eukaryota</taxon>
        <taxon>Fungi</taxon>
        <taxon>Dikarya</taxon>
        <taxon>Basidiomycota</taxon>
        <taxon>Agaricomycotina</taxon>
        <taxon>Agaricomycetes</taxon>
        <taxon>Russulales</taxon>
        <taxon>Auriscalpiaceae</taxon>
        <taxon>Artomyces</taxon>
    </lineage>
</organism>
<dbReference type="Proteomes" id="UP000814140">
    <property type="component" value="Unassembled WGS sequence"/>
</dbReference>
<protein>
    <submittedName>
        <fullName evidence="1">Uncharacterized protein</fullName>
    </submittedName>
</protein>
<sequence>MLLRTLRWVASTTLLLLIFVRSASASPQQTIPPHPANGTEALCRPFGPCEPCPSDALTEPFCQPFGNRRLLHCSPAPSGDAPPPQPGEHGSEPTQRPHPANPLQGETAAWESCGRIVDQERADFLEFMACNVVFVGVAIFVVLARSKRLRALQARQLAARIGLGRGS</sequence>
<dbReference type="EMBL" id="MU277197">
    <property type="protein sequence ID" value="KAI0064879.1"/>
    <property type="molecule type" value="Genomic_DNA"/>
</dbReference>
<keyword evidence="2" id="KW-1185">Reference proteome</keyword>
<evidence type="ECO:0000313" key="1">
    <source>
        <dbReference type="EMBL" id="KAI0064879.1"/>
    </source>
</evidence>
<evidence type="ECO:0000313" key="2">
    <source>
        <dbReference type="Proteomes" id="UP000814140"/>
    </source>
</evidence>
<proteinExistence type="predicted"/>
<comment type="caution">
    <text evidence="1">The sequence shown here is derived from an EMBL/GenBank/DDBJ whole genome shotgun (WGS) entry which is preliminary data.</text>
</comment>
<accession>A0ACB8T7W9</accession>
<reference evidence="1" key="1">
    <citation type="submission" date="2021-03" db="EMBL/GenBank/DDBJ databases">
        <authorList>
            <consortium name="DOE Joint Genome Institute"/>
            <person name="Ahrendt S."/>
            <person name="Looney B.P."/>
            <person name="Miyauchi S."/>
            <person name="Morin E."/>
            <person name="Drula E."/>
            <person name="Courty P.E."/>
            <person name="Chicoki N."/>
            <person name="Fauchery L."/>
            <person name="Kohler A."/>
            <person name="Kuo A."/>
            <person name="Labutti K."/>
            <person name="Pangilinan J."/>
            <person name="Lipzen A."/>
            <person name="Riley R."/>
            <person name="Andreopoulos W."/>
            <person name="He G."/>
            <person name="Johnson J."/>
            <person name="Barry K.W."/>
            <person name="Grigoriev I.V."/>
            <person name="Nagy L."/>
            <person name="Hibbett D."/>
            <person name="Henrissat B."/>
            <person name="Matheny P.B."/>
            <person name="Labbe J."/>
            <person name="Martin F."/>
        </authorList>
    </citation>
    <scope>NUCLEOTIDE SEQUENCE</scope>
    <source>
        <strain evidence="1">HHB10654</strain>
    </source>
</reference>
<gene>
    <name evidence="1" type="ORF">BV25DRAFT_1906410</name>
</gene>
<name>A0ACB8T7W9_9AGAM</name>
<reference evidence="1" key="2">
    <citation type="journal article" date="2022" name="New Phytol.">
        <title>Evolutionary transition to the ectomycorrhizal habit in the genomes of a hyperdiverse lineage of mushroom-forming fungi.</title>
        <authorList>
            <person name="Looney B."/>
            <person name="Miyauchi S."/>
            <person name="Morin E."/>
            <person name="Drula E."/>
            <person name="Courty P.E."/>
            <person name="Kohler A."/>
            <person name="Kuo A."/>
            <person name="LaButti K."/>
            <person name="Pangilinan J."/>
            <person name="Lipzen A."/>
            <person name="Riley R."/>
            <person name="Andreopoulos W."/>
            <person name="He G."/>
            <person name="Johnson J."/>
            <person name="Nolan M."/>
            <person name="Tritt A."/>
            <person name="Barry K.W."/>
            <person name="Grigoriev I.V."/>
            <person name="Nagy L.G."/>
            <person name="Hibbett D."/>
            <person name="Henrissat B."/>
            <person name="Matheny P.B."/>
            <person name="Labbe J."/>
            <person name="Martin F.M."/>
        </authorList>
    </citation>
    <scope>NUCLEOTIDE SEQUENCE</scope>
    <source>
        <strain evidence="1">HHB10654</strain>
    </source>
</reference>